<dbReference type="eggNOG" id="KOG0472">
    <property type="taxonomic scope" value="Eukaryota"/>
</dbReference>
<dbReference type="Gene3D" id="3.80.10.10">
    <property type="entry name" value="Ribonuclease Inhibitor"/>
    <property type="match status" value="2"/>
</dbReference>
<dbReference type="InterPro" id="IPR011009">
    <property type="entry name" value="Kinase-like_dom_sf"/>
</dbReference>
<dbReference type="InterPro" id="IPR056602">
    <property type="entry name" value="Beta-prop_LRRK2"/>
</dbReference>
<proteinExistence type="inferred from homology"/>
<dbReference type="KEGG" id="aqu:100634734"/>
<feature type="region of interest" description="Disordered" evidence="5">
    <location>
        <begin position="1127"/>
        <end position="1152"/>
    </location>
</feature>
<dbReference type="InParanoid" id="A0A1X7UT01"/>
<organism evidence="7">
    <name type="scientific">Amphimedon queenslandica</name>
    <name type="common">Sponge</name>
    <dbReference type="NCBI Taxonomy" id="400682"/>
    <lineage>
        <taxon>Eukaryota</taxon>
        <taxon>Metazoa</taxon>
        <taxon>Porifera</taxon>
        <taxon>Demospongiae</taxon>
        <taxon>Heteroscleromorpha</taxon>
        <taxon>Haplosclerida</taxon>
        <taxon>Niphatidae</taxon>
        <taxon>Amphimedon</taxon>
    </lineage>
</organism>
<dbReference type="Pfam" id="PF08477">
    <property type="entry name" value="Roc"/>
    <property type="match status" value="1"/>
</dbReference>
<feature type="domain" description="Roc" evidence="6">
    <location>
        <begin position="458"/>
        <end position="691"/>
    </location>
</feature>
<dbReference type="InterPro" id="IPR032675">
    <property type="entry name" value="LRR_dom_sf"/>
</dbReference>
<dbReference type="SMART" id="SM00369">
    <property type="entry name" value="LRR_TYP"/>
    <property type="match status" value="1"/>
</dbReference>
<name>A0A1X7UT01_AMPQE</name>
<dbReference type="Pfam" id="PF13855">
    <property type="entry name" value="LRR_8"/>
    <property type="match status" value="1"/>
</dbReference>
<dbReference type="InterPro" id="IPR001806">
    <property type="entry name" value="Small_GTPase"/>
</dbReference>
<evidence type="ECO:0000313" key="8">
    <source>
        <dbReference type="Proteomes" id="UP000007879"/>
    </source>
</evidence>
<dbReference type="InterPro" id="IPR015943">
    <property type="entry name" value="WD40/YVTN_repeat-like_dom_sf"/>
</dbReference>
<keyword evidence="3" id="KW-0677">Repeat</keyword>
<dbReference type="GO" id="GO:0004672">
    <property type="term" value="F:protein kinase activity"/>
    <property type="evidence" value="ECO:0007669"/>
    <property type="project" value="InterPro"/>
</dbReference>
<feature type="compositionally biased region" description="Polar residues" evidence="5">
    <location>
        <begin position="1143"/>
        <end position="1152"/>
    </location>
</feature>
<keyword evidence="4" id="KW-0547">Nucleotide-binding</keyword>
<evidence type="ECO:0000259" key="6">
    <source>
        <dbReference type="PROSITE" id="PS51424"/>
    </source>
</evidence>
<keyword evidence="2" id="KW-0433">Leucine-rich repeat</keyword>
<dbReference type="SUPFAM" id="SSF52058">
    <property type="entry name" value="L domain-like"/>
    <property type="match status" value="1"/>
</dbReference>
<dbReference type="GO" id="GO:0009966">
    <property type="term" value="P:regulation of signal transduction"/>
    <property type="evidence" value="ECO:0007669"/>
    <property type="project" value="UniProtKB-ARBA"/>
</dbReference>
<keyword evidence="8" id="KW-1185">Reference proteome</keyword>
<dbReference type="PANTHER" id="PTHR47978">
    <property type="match status" value="1"/>
</dbReference>
<dbReference type="EnsemblMetazoa" id="Aqu2.1.30512_001">
    <property type="protein sequence ID" value="Aqu2.1.30512_001"/>
    <property type="gene ID" value="Aqu2.1.30512"/>
</dbReference>
<dbReference type="STRING" id="400682.A0A1X7UT01"/>
<dbReference type="PROSITE" id="PS51424">
    <property type="entry name" value="ROC"/>
    <property type="match status" value="1"/>
</dbReference>
<dbReference type="InterPro" id="IPR020859">
    <property type="entry name" value="ROC"/>
</dbReference>
<dbReference type="PRINTS" id="PR00449">
    <property type="entry name" value="RASTRNSFRMNG"/>
</dbReference>
<gene>
    <name evidence="7" type="primary">100634734</name>
</gene>
<accession>A0A1X7UT01</accession>
<evidence type="ECO:0000256" key="1">
    <source>
        <dbReference type="ARBA" id="ARBA00006270"/>
    </source>
</evidence>
<evidence type="ECO:0000256" key="5">
    <source>
        <dbReference type="SAM" id="MobiDB-lite"/>
    </source>
</evidence>
<dbReference type="SUPFAM" id="SSF56112">
    <property type="entry name" value="Protein kinase-like (PK-like)"/>
    <property type="match status" value="1"/>
</dbReference>
<dbReference type="InterPro" id="IPR001245">
    <property type="entry name" value="Ser-Thr/Tyr_kinase_cat_dom"/>
</dbReference>
<dbReference type="InterPro" id="IPR001611">
    <property type="entry name" value="Leu-rich_rpt"/>
</dbReference>
<dbReference type="InterPro" id="IPR027417">
    <property type="entry name" value="P-loop_NTPase"/>
</dbReference>
<dbReference type="Gene3D" id="1.10.510.10">
    <property type="entry name" value="Transferase(Phosphotransferase) domain 1"/>
    <property type="match status" value="1"/>
</dbReference>
<dbReference type="PROSITE" id="PS51450">
    <property type="entry name" value="LRR"/>
    <property type="match status" value="2"/>
</dbReference>
<dbReference type="GO" id="GO:0003924">
    <property type="term" value="F:GTPase activity"/>
    <property type="evidence" value="ECO:0007669"/>
    <property type="project" value="InterPro"/>
</dbReference>
<dbReference type="SUPFAM" id="SSF52540">
    <property type="entry name" value="P-loop containing nucleoside triphosphate hydrolases"/>
    <property type="match status" value="2"/>
</dbReference>
<comment type="similarity">
    <text evidence="1">Belongs to the small GTPase superfamily. Rab family.</text>
</comment>
<dbReference type="Pfam" id="PF07714">
    <property type="entry name" value="PK_Tyr_Ser-Thr"/>
    <property type="match status" value="1"/>
</dbReference>
<dbReference type="SUPFAM" id="SSF50998">
    <property type="entry name" value="Quinoprotein alcohol dehydrogenase-like"/>
    <property type="match status" value="1"/>
</dbReference>
<dbReference type="InterPro" id="IPR011047">
    <property type="entry name" value="Quinoprotein_ADH-like_sf"/>
</dbReference>
<dbReference type="InterPro" id="IPR003591">
    <property type="entry name" value="Leu-rich_rpt_typical-subtyp"/>
</dbReference>
<dbReference type="Pfam" id="PF23748">
    <property type="entry name" value="Beta-prop_LRRK2"/>
    <property type="match status" value="1"/>
</dbReference>
<sequence length="1874" mass="208346">MDGTEVIVAVFGCPGVGKSTFISNALEGQFERKREAGNQRYITGSVKMCGREVPVKIVEEPELTTRAILSIILFDITSHETYMELSQLLEMSHRVCPSAHVVVIGAKADLRKPHHVTTEEAESFCSGHRNGTPYYEIANGPTESISALFKEVLARPLINDHVLRFDTAQENASFITETMEWALTTGSANILTHLRDLGYEISEDLIRKYDETVGAYLLGEYPPKTLSKFSIIKRPEFSERGEESELDEDDEPQTIIDTRPSLQLSKTHLLQLSDISLTLIPSSFFQDLLPLSSITHVDFSRNLLCEIPVELCQLPSLTYLNLSHNFLSSLPSYAHWGHTHLKVLNVSHNKLMGDALSSPSAHKKLGGAGTMFFTKLWSIDVSYNELNVCPKWILISRALMHLDLSGNTKIKSLPPELGLMSHLHTLLFNGLTLSDPPDPIPSLGTQAILSYLHYKHKSSQPITSLRVVLVGPESVGKTSLVARLKGDPVDGINPTKGLEVSEWKYKGDVLRRNMVTFDLWDFTGSSRYKSVYSCFDCKDSLHIAVFNINTGYSEIISWLSDIQSFSEERVPVLLVFTHLDSCQTREVRESEKKSRSEWVKYNMSISKKPETSPAFTLLASSMSQTVKSLQDIDGRSSAHERIQSSLDQMEFSGHIVPLMPLVITEPHFVSCTTGEGISQLRKTLYRIGAGSFRTTHPALLTIGIEIPTMYLQVEDLIRQLRGHLKTVKTEGELKPFHSFNDIRERLRRPLKQLDITASDFLTVLRFLHKRGVVFLHDSPRVDDRNSPVVAINPQIIGFLLQRTIRSGEMHGEGSILSGFLPNVHPAMIWGVDPVLFADDNNSAGITGLQLIDFLTSVDLCAPLVPGAVLIPSLLPRLPPAETVLNLEDLSPKRVYILGYLPSFFWCHLLSRVLRALAFHRFLQGDTLLTPSSPSSLPPRPANPLVTPTGARLFLWQKHFVFEDIDGSKLWLVVYEGGQLGPESTQYCGRIDVLLKTATREKEAVLLRIVTEEIDQLLMEKYPSLLDDYLTPSLVDVLVPLSSSWFTTDLLSPSSSPDSLHEAFSIGGRGGRDEDEEGVAIPNLSYSLKGRGHSFSSIVDSTSLQSFSSIQGTLHEAFASIRATGTLPSSVSSEEVPNFDPGSIRSNPQSSLGGRQVIDETQTQIQYLVPAWECLQESFKSPAQQLRSGKLDFQGLMPDLLFADCPAQSFITPLESHMIGIKVNESKGMFLRHYFSEKIMEPAKRHKGAQKTFYLKKHITKLYQDFDLLKNLSTPHIISSLGFHYSVPVLALELSPLGSVRKYLNDGNKLLQSGVHQIALQVLSAIKYLDTNSLNYHCLTCDNVLLWLLEPVTVKLSDSGLLHSPADCILCSTLNTTVTASTRKAKMFRFNLIMFGLFLYELTLHRRAYEDIMSLPTLILALYHQQLVLNVEADLKHNQSQVKACYKLCMQSVIQLCIGMGELTFRGLESRLSLCAGENNWSPLKLTLDMEVLLTSPSSPYVYWASGSRGLVIGNIEPDEGTLYSKILAEAPRPESGLFANRRGKPIPIAVGHATAIDVCTYTRQVWVGTENGLMGSVYVFNLPDFKSHHYIHLQDAVLSLKIMNSTPPPPPSSSQSEYDYKALVGLANGTIIIFSGRNQERLLENPLQGPRRVVTTFNRKPCLGINAGTDGHLWTACGDNFEVFEFPAMKSVRRNVCSYSNGGGGASASSVKGEVIIYSGLNRQGVWSVARRSAVLRLWDIKNGELKASFNVRNILKGEFNEITALVVRGHAVWLGTRSGYLFLLDASAIENQEQETAIKGFQYCGDGRVKGITPFPSSLKVLCSIEYSDEVSGCIMVWEYQSTSSKTQALVSPTQSLQPVNKYRIESEFLCDS</sequence>
<evidence type="ECO:0000256" key="2">
    <source>
        <dbReference type="ARBA" id="ARBA00022614"/>
    </source>
</evidence>
<dbReference type="EnsemblMetazoa" id="XM_019997131.1">
    <property type="protein sequence ID" value="XP_019852690.1"/>
    <property type="gene ID" value="LOC100634734"/>
</dbReference>
<reference evidence="7" key="2">
    <citation type="submission" date="2017-05" db="UniProtKB">
        <authorList>
            <consortium name="EnsemblMetazoa"/>
        </authorList>
    </citation>
    <scope>IDENTIFICATION</scope>
</reference>
<evidence type="ECO:0000313" key="7">
    <source>
        <dbReference type="EnsemblMetazoa" id="Aqu2.1.30512_001"/>
    </source>
</evidence>
<dbReference type="SMART" id="SM00175">
    <property type="entry name" value="RAB"/>
    <property type="match status" value="1"/>
</dbReference>
<evidence type="ECO:0000256" key="3">
    <source>
        <dbReference type="ARBA" id="ARBA00022737"/>
    </source>
</evidence>
<dbReference type="Proteomes" id="UP000007879">
    <property type="component" value="Unassembled WGS sequence"/>
</dbReference>
<dbReference type="Pfam" id="PF00071">
    <property type="entry name" value="Ras"/>
    <property type="match status" value="1"/>
</dbReference>
<dbReference type="OrthoDB" id="5395461at2759"/>
<feature type="region of interest" description="Disordered" evidence="5">
    <location>
        <begin position="1052"/>
        <end position="1076"/>
    </location>
</feature>
<evidence type="ECO:0000256" key="4">
    <source>
        <dbReference type="ARBA" id="ARBA00022741"/>
    </source>
</evidence>
<dbReference type="GO" id="GO:0005525">
    <property type="term" value="F:GTP binding"/>
    <property type="evidence" value="ECO:0007669"/>
    <property type="project" value="InterPro"/>
</dbReference>
<protein>
    <recommendedName>
        <fullName evidence="6">Roc domain-containing protein</fullName>
    </recommendedName>
</protein>
<dbReference type="Gene3D" id="2.130.10.10">
    <property type="entry name" value="YVTN repeat-like/Quinoprotein amine dehydrogenase"/>
    <property type="match status" value="1"/>
</dbReference>
<dbReference type="SMART" id="SM00173">
    <property type="entry name" value="RAS"/>
    <property type="match status" value="1"/>
</dbReference>
<dbReference type="Gene3D" id="3.40.50.300">
    <property type="entry name" value="P-loop containing nucleotide triphosphate hydrolases"/>
    <property type="match status" value="2"/>
</dbReference>
<reference evidence="8" key="1">
    <citation type="journal article" date="2010" name="Nature">
        <title>The Amphimedon queenslandica genome and the evolution of animal complexity.</title>
        <authorList>
            <person name="Srivastava M."/>
            <person name="Simakov O."/>
            <person name="Chapman J."/>
            <person name="Fahey B."/>
            <person name="Gauthier M.E."/>
            <person name="Mitros T."/>
            <person name="Richards G.S."/>
            <person name="Conaco C."/>
            <person name="Dacre M."/>
            <person name="Hellsten U."/>
            <person name="Larroux C."/>
            <person name="Putnam N.H."/>
            <person name="Stanke M."/>
            <person name="Adamska M."/>
            <person name="Darling A."/>
            <person name="Degnan S.M."/>
            <person name="Oakley T.H."/>
            <person name="Plachetzki D.C."/>
            <person name="Zhai Y."/>
            <person name="Adamski M."/>
            <person name="Calcino A."/>
            <person name="Cummins S.F."/>
            <person name="Goodstein D.M."/>
            <person name="Harris C."/>
            <person name="Jackson D.J."/>
            <person name="Leys S.P."/>
            <person name="Shu S."/>
            <person name="Woodcroft B.J."/>
            <person name="Vervoort M."/>
            <person name="Kosik K.S."/>
            <person name="Manning G."/>
            <person name="Degnan B.M."/>
            <person name="Rokhsar D.S."/>
        </authorList>
    </citation>
    <scope>NUCLEOTIDE SEQUENCE [LARGE SCALE GENOMIC DNA]</scope>
</reference>